<feature type="non-terminal residue" evidence="1">
    <location>
        <position position="1"/>
    </location>
</feature>
<reference evidence="1" key="1">
    <citation type="journal article" date="2014" name="Front. Microbiol.">
        <title>High frequency of phylogenetically diverse reductive dehalogenase-homologous genes in deep subseafloor sedimentary metagenomes.</title>
        <authorList>
            <person name="Kawai M."/>
            <person name="Futagami T."/>
            <person name="Toyoda A."/>
            <person name="Takaki Y."/>
            <person name="Nishi S."/>
            <person name="Hori S."/>
            <person name="Arai W."/>
            <person name="Tsubouchi T."/>
            <person name="Morono Y."/>
            <person name="Uchiyama I."/>
            <person name="Ito T."/>
            <person name="Fujiyama A."/>
            <person name="Inagaki F."/>
            <person name="Takami H."/>
        </authorList>
    </citation>
    <scope>NUCLEOTIDE SEQUENCE</scope>
    <source>
        <strain evidence="1">Expedition CK06-06</strain>
    </source>
</reference>
<dbReference type="AlphaFoldDB" id="X1D8E8"/>
<comment type="caution">
    <text evidence="1">The sequence shown here is derived from an EMBL/GenBank/DDBJ whole genome shotgun (WGS) entry which is preliminary data.</text>
</comment>
<evidence type="ECO:0000313" key="1">
    <source>
        <dbReference type="EMBL" id="GAH01369.1"/>
    </source>
</evidence>
<dbReference type="EMBL" id="BART01025476">
    <property type="protein sequence ID" value="GAH01369.1"/>
    <property type="molecule type" value="Genomic_DNA"/>
</dbReference>
<sequence length="281" mass="32322">YPSTHSFEGNDISSWNFVGERSAYFDILDMFQGHTKVLSINDLCQSSSIEFPRAEQIFDSPKNSGSIEFWFANSDVRKNYSYVLLGDSRLSTGVLRIGGPDGEVQYFQRGFFSTLVGSWIDIPFWRTIGTIESNKWHHMNISFNYHNDNLQFWLDGQSSLGEWYDIPYHFTLAPNSSEAGLTKISFAVKNVNSSEKSFYIDALDYSWTPGYQAGRNKEPIYNVENTDTAENEVLYVSGNQTNSDILYKIGIMEDHPNPTDELKKLRDFETYCSYYSRVQRS</sequence>
<dbReference type="Gene3D" id="2.60.120.200">
    <property type="match status" value="1"/>
</dbReference>
<protein>
    <submittedName>
        <fullName evidence="1">Uncharacterized protein</fullName>
    </submittedName>
</protein>
<organism evidence="1">
    <name type="scientific">marine sediment metagenome</name>
    <dbReference type="NCBI Taxonomy" id="412755"/>
    <lineage>
        <taxon>unclassified sequences</taxon>
        <taxon>metagenomes</taxon>
        <taxon>ecological metagenomes</taxon>
    </lineage>
</organism>
<name>X1D8E8_9ZZZZ</name>
<accession>X1D8E8</accession>
<dbReference type="SUPFAM" id="SSF49899">
    <property type="entry name" value="Concanavalin A-like lectins/glucanases"/>
    <property type="match status" value="1"/>
</dbReference>
<proteinExistence type="predicted"/>
<feature type="non-terminal residue" evidence="1">
    <location>
        <position position="281"/>
    </location>
</feature>
<gene>
    <name evidence="1" type="ORF">S01H4_45721</name>
</gene>
<dbReference type="InterPro" id="IPR013320">
    <property type="entry name" value="ConA-like_dom_sf"/>
</dbReference>